<evidence type="ECO:0000313" key="3">
    <source>
        <dbReference type="Proteomes" id="UP000588112"/>
    </source>
</evidence>
<dbReference type="AlphaFoldDB" id="A0A7W8Z0B8"/>
<evidence type="ECO:0000313" key="2">
    <source>
        <dbReference type="EMBL" id="MBB5625124.1"/>
    </source>
</evidence>
<proteinExistence type="predicted"/>
<dbReference type="GO" id="GO:0052689">
    <property type="term" value="F:carboxylic ester hydrolase activity"/>
    <property type="evidence" value="ECO:0007669"/>
    <property type="project" value="TreeGrafter"/>
</dbReference>
<dbReference type="SUPFAM" id="SSF53474">
    <property type="entry name" value="alpha/beta-Hydrolases"/>
    <property type="match status" value="1"/>
</dbReference>
<organism evidence="2 3">
    <name type="scientific">Sphaerisporangium krabiense</name>
    <dbReference type="NCBI Taxonomy" id="763782"/>
    <lineage>
        <taxon>Bacteria</taxon>
        <taxon>Bacillati</taxon>
        <taxon>Actinomycetota</taxon>
        <taxon>Actinomycetes</taxon>
        <taxon>Streptosporangiales</taxon>
        <taxon>Streptosporangiaceae</taxon>
        <taxon>Sphaerisporangium</taxon>
    </lineage>
</organism>
<dbReference type="PANTHER" id="PTHR43265">
    <property type="entry name" value="ESTERASE ESTD"/>
    <property type="match status" value="1"/>
</dbReference>
<evidence type="ECO:0000259" key="1">
    <source>
        <dbReference type="Pfam" id="PF12146"/>
    </source>
</evidence>
<dbReference type="InterPro" id="IPR053145">
    <property type="entry name" value="AB_hydrolase_Est10"/>
</dbReference>
<name>A0A7W8Z0B8_9ACTN</name>
<sequence>MLALAIGASAWIVVQNDFAVREVRVTIPGPKQPLKAVLALPTEGKGPRGLVVFAHGDGVADASGDGLYRPIWEAFARAGYASLSWNKPGVDGAPGNWLHQSMSDRSAEVEAALDWAKRRPEIDPNRLGVWGISQGGWVLPKVAGDRTDLRFMILVGAAVNWLRQGEYNLRAQLHDEGAPDGRIDAELRRHAARIRLLEDGAGYDEYLASRLGDPPMSEDRWRFVLQNFRADVTDQLPKVRTPTLLVLGGHDRNVDVKETEAAYRAGIPRNLLTVEKFRDGSHSAVEYELAKPGSVWGLITFVAAPRSLYVPGYLDSLTEYVKKHGQ</sequence>
<dbReference type="Proteomes" id="UP000588112">
    <property type="component" value="Unassembled WGS sequence"/>
</dbReference>
<accession>A0A7W8Z0B8</accession>
<dbReference type="Pfam" id="PF12146">
    <property type="entry name" value="Hydrolase_4"/>
    <property type="match status" value="1"/>
</dbReference>
<dbReference type="InterPro" id="IPR029058">
    <property type="entry name" value="AB_hydrolase_fold"/>
</dbReference>
<keyword evidence="3" id="KW-1185">Reference proteome</keyword>
<feature type="domain" description="Serine aminopeptidase S33" evidence="1">
    <location>
        <begin position="47"/>
        <end position="266"/>
    </location>
</feature>
<dbReference type="EMBL" id="JACHBR010000001">
    <property type="protein sequence ID" value="MBB5625124.1"/>
    <property type="molecule type" value="Genomic_DNA"/>
</dbReference>
<dbReference type="PANTHER" id="PTHR43265:SF1">
    <property type="entry name" value="ESTERASE ESTD"/>
    <property type="match status" value="1"/>
</dbReference>
<reference evidence="2 3" key="1">
    <citation type="submission" date="2020-08" db="EMBL/GenBank/DDBJ databases">
        <title>Sequencing the genomes of 1000 actinobacteria strains.</title>
        <authorList>
            <person name="Klenk H.-P."/>
        </authorList>
    </citation>
    <scope>NUCLEOTIDE SEQUENCE [LARGE SCALE GENOMIC DNA]</scope>
    <source>
        <strain evidence="2 3">DSM 45790</strain>
    </source>
</reference>
<dbReference type="InterPro" id="IPR022742">
    <property type="entry name" value="Hydrolase_4"/>
</dbReference>
<gene>
    <name evidence="2" type="ORF">BJ981_000823</name>
</gene>
<dbReference type="RefSeq" id="WP_184608392.1">
    <property type="nucleotide sequence ID" value="NZ_BOOS01000078.1"/>
</dbReference>
<protein>
    <recommendedName>
        <fullName evidence="1">Serine aminopeptidase S33 domain-containing protein</fullName>
    </recommendedName>
</protein>
<comment type="caution">
    <text evidence="2">The sequence shown here is derived from an EMBL/GenBank/DDBJ whole genome shotgun (WGS) entry which is preliminary data.</text>
</comment>
<dbReference type="Gene3D" id="3.40.50.1820">
    <property type="entry name" value="alpha/beta hydrolase"/>
    <property type="match status" value="1"/>
</dbReference>